<gene>
    <name evidence="3" type="ORF">ENJ12_05345</name>
</gene>
<comment type="similarity">
    <text evidence="1">Belongs to the metallo-beta-lactamase superfamily. Class-B beta-lactamase family.</text>
</comment>
<dbReference type="CDD" id="cd16282">
    <property type="entry name" value="metallo-hydrolase-like_MBL-fold"/>
    <property type="match status" value="1"/>
</dbReference>
<protein>
    <submittedName>
        <fullName evidence="3">MBL fold metallo-hydrolase</fullName>
    </submittedName>
</protein>
<dbReference type="Pfam" id="PF00753">
    <property type="entry name" value="Lactamase_B"/>
    <property type="match status" value="1"/>
</dbReference>
<dbReference type="Proteomes" id="UP000886339">
    <property type="component" value="Unassembled WGS sequence"/>
</dbReference>
<dbReference type="InterPro" id="IPR050855">
    <property type="entry name" value="NDM-1-like"/>
</dbReference>
<evidence type="ECO:0000259" key="2">
    <source>
        <dbReference type="SMART" id="SM00849"/>
    </source>
</evidence>
<sequence>MRRFFSPGLYSIHNNWRSVKMRIFLWAFLALSFFSHSLMADKAPSLKAGYSPRQVADGVYVIHGPKGVPSPENQGFMNNPAFVMTADGVVVIDPGSSVQVGEMVLAQIRKITDRPVVAVFDTHVHGDHWLGNQAIAEAFPRVRIYAHPKMIERVEKGAGAQWLEVMMDMTKGATAGTKVVSANSPVDEGSVITVGGVAFHVLHDGKSHTDNDIMLHLPPKGVIFLGDNAGYGRMLRLNDGSFQGNIRNLNRALATDARVFVPGHGPTAGPEAATEYRDYLQTVYDGVKEFFEDDLSDFEIKPKLLPRLARWKDWTDFDSLVGSHVSLAYLEVEAAEF</sequence>
<dbReference type="PANTHER" id="PTHR42951:SF4">
    <property type="entry name" value="ACYL-COENZYME A THIOESTERASE MBLAC2"/>
    <property type="match status" value="1"/>
</dbReference>
<evidence type="ECO:0000256" key="1">
    <source>
        <dbReference type="ARBA" id="ARBA00005250"/>
    </source>
</evidence>
<dbReference type="InterPro" id="IPR001279">
    <property type="entry name" value="Metallo-B-lactamas"/>
</dbReference>
<dbReference type="GO" id="GO:0017001">
    <property type="term" value="P:antibiotic catabolic process"/>
    <property type="evidence" value="ECO:0007669"/>
    <property type="project" value="UniProtKB-ARBA"/>
</dbReference>
<organism evidence="3">
    <name type="scientific">Thiolapillus brandeum</name>
    <dbReference type="NCBI Taxonomy" id="1076588"/>
    <lineage>
        <taxon>Bacteria</taxon>
        <taxon>Pseudomonadati</taxon>
        <taxon>Pseudomonadota</taxon>
        <taxon>Gammaproteobacteria</taxon>
        <taxon>Chromatiales</taxon>
        <taxon>Sedimenticolaceae</taxon>
        <taxon>Thiolapillus</taxon>
    </lineage>
</organism>
<accession>A0A831RVT8</accession>
<dbReference type="SMART" id="SM00849">
    <property type="entry name" value="Lactamase_B"/>
    <property type="match status" value="1"/>
</dbReference>
<comment type="caution">
    <text evidence="3">The sequence shown here is derived from an EMBL/GenBank/DDBJ whole genome shotgun (WGS) entry which is preliminary data.</text>
</comment>
<reference evidence="3" key="1">
    <citation type="journal article" date="2020" name="mSystems">
        <title>Genome- and Community-Level Interaction Insights into Carbon Utilization and Element Cycling Functions of Hydrothermarchaeota in Hydrothermal Sediment.</title>
        <authorList>
            <person name="Zhou Z."/>
            <person name="Liu Y."/>
            <person name="Xu W."/>
            <person name="Pan J."/>
            <person name="Luo Z.H."/>
            <person name="Li M."/>
        </authorList>
    </citation>
    <scope>NUCLEOTIDE SEQUENCE [LARGE SCALE GENOMIC DNA]</scope>
    <source>
        <strain evidence="3">HyVt-458</strain>
    </source>
</reference>
<evidence type="ECO:0000313" key="3">
    <source>
        <dbReference type="EMBL" id="HEC06252.1"/>
    </source>
</evidence>
<proteinExistence type="inferred from homology"/>
<dbReference type="PANTHER" id="PTHR42951">
    <property type="entry name" value="METALLO-BETA-LACTAMASE DOMAIN-CONTAINING"/>
    <property type="match status" value="1"/>
</dbReference>
<dbReference type="AlphaFoldDB" id="A0A831RVT8"/>
<dbReference type="EMBL" id="DRLF01000190">
    <property type="protein sequence ID" value="HEC06252.1"/>
    <property type="molecule type" value="Genomic_DNA"/>
</dbReference>
<name>A0A831RVT8_9GAMM</name>
<dbReference type="SUPFAM" id="SSF56281">
    <property type="entry name" value="Metallo-hydrolase/oxidoreductase"/>
    <property type="match status" value="1"/>
</dbReference>
<feature type="domain" description="Metallo-beta-lactamase" evidence="2">
    <location>
        <begin position="77"/>
        <end position="264"/>
    </location>
</feature>
<dbReference type="Gene3D" id="3.60.15.10">
    <property type="entry name" value="Ribonuclease Z/Hydroxyacylglutathione hydrolase-like"/>
    <property type="match status" value="1"/>
</dbReference>
<dbReference type="InterPro" id="IPR036866">
    <property type="entry name" value="RibonucZ/Hydroxyglut_hydro"/>
</dbReference>